<accession>A0A9N9APC1</accession>
<gene>
    <name evidence="2" type="ORF">AGERDE_LOCUS6034</name>
</gene>
<protein>
    <submittedName>
        <fullName evidence="2">3576_t:CDS:1</fullName>
    </submittedName>
</protein>
<sequence>MSISRIKKVVKDKISPRSRSIPPPNDEPALGGIQEIDKLTITTAFPTTTDASSSSSSVQKIMKFNLTLLNQYIEWQS</sequence>
<organism evidence="2 3">
    <name type="scientific">Ambispora gerdemannii</name>
    <dbReference type="NCBI Taxonomy" id="144530"/>
    <lineage>
        <taxon>Eukaryota</taxon>
        <taxon>Fungi</taxon>
        <taxon>Fungi incertae sedis</taxon>
        <taxon>Mucoromycota</taxon>
        <taxon>Glomeromycotina</taxon>
        <taxon>Glomeromycetes</taxon>
        <taxon>Archaeosporales</taxon>
        <taxon>Ambisporaceae</taxon>
        <taxon>Ambispora</taxon>
    </lineage>
</organism>
<name>A0A9N9APC1_9GLOM</name>
<evidence type="ECO:0000313" key="3">
    <source>
        <dbReference type="Proteomes" id="UP000789831"/>
    </source>
</evidence>
<dbReference type="EMBL" id="CAJVPL010000888">
    <property type="protein sequence ID" value="CAG8537809.1"/>
    <property type="molecule type" value="Genomic_DNA"/>
</dbReference>
<evidence type="ECO:0000313" key="2">
    <source>
        <dbReference type="EMBL" id="CAG8537809.1"/>
    </source>
</evidence>
<evidence type="ECO:0000256" key="1">
    <source>
        <dbReference type="SAM" id="MobiDB-lite"/>
    </source>
</evidence>
<comment type="caution">
    <text evidence="2">The sequence shown here is derived from an EMBL/GenBank/DDBJ whole genome shotgun (WGS) entry which is preliminary data.</text>
</comment>
<reference evidence="2" key="1">
    <citation type="submission" date="2021-06" db="EMBL/GenBank/DDBJ databases">
        <authorList>
            <person name="Kallberg Y."/>
            <person name="Tangrot J."/>
            <person name="Rosling A."/>
        </authorList>
    </citation>
    <scope>NUCLEOTIDE SEQUENCE</scope>
    <source>
        <strain evidence="2">MT106</strain>
    </source>
</reference>
<keyword evidence="3" id="KW-1185">Reference proteome</keyword>
<dbReference type="AlphaFoldDB" id="A0A9N9APC1"/>
<feature type="region of interest" description="Disordered" evidence="1">
    <location>
        <begin position="1"/>
        <end position="32"/>
    </location>
</feature>
<dbReference type="Proteomes" id="UP000789831">
    <property type="component" value="Unassembled WGS sequence"/>
</dbReference>
<proteinExistence type="predicted"/>